<feature type="region of interest" description="Disordered" evidence="1">
    <location>
        <begin position="1"/>
        <end position="20"/>
    </location>
</feature>
<dbReference type="EMBL" id="JACASE010000006">
    <property type="protein sequence ID" value="KAF6456875.1"/>
    <property type="molecule type" value="Genomic_DNA"/>
</dbReference>
<evidence type="ECO:0000256" key="1">
    <source>
        <dbReference type="SAM" id="MobiDB-lite"/>
    </source>
</evidence>
<keyword evidence="2" id="KW-0472">Membrane</keyword>
<comment type="caution">
    <text evidence="3">The sequence shown here is derived from an EMBL/GenBank/DDBJ whole genome shotgun (WGS) entry which is preliminary data.</text>
</comment>
<keyword evidence="2" id="KW-0812">Transmembrane</keyword>
<proteinExistence type="predicted"/>
<dbReference type="Proteomes" id="UP000593571">
    <property type="component" value="Unassembled WGS sequence"/>
</dbReference>
<gene>
    <name evidence="3" type="ORF">HJG63_011513</name>
</gene>
<protein>
    <submittedName>
        <fullName evidence="3">Uncharacterized protein</fullName>
    </submittedName>
</protein>
<evidence type="ECO:0000256" key="2">
    <source>
        <dbReference type="SAM" id="Phobius"/>
    </source>
</evidence>
<feature type="transmembrane region" description="Helical" evidence="2">
    <location>
        <begin position="89"/>
        <end position="114"/>
    </location>
</feature>
<feature type="transmembrane region" description="Helical" evidence="2">
    <location>
        <begin position="56"/>
        <end position="77"/>
    </location>
</feature>
<dbReference type="AlphaFoldDB" id="A0A7J8GB41"/>
<keyword evidence="2" id="KW-1133">Transmembrane helix</keyword>
<organism evidence="3 4">
    <name type="scientific">Rousettus aegyptiacus</name>
    <name type="common">Egyptian fruit bat</name>
    <name type="synonym">Pteropus aegyptiacus</name>
    <dbReference type="NCBI Taxonomy" id="9407"/>
    <lineage>
        <taxon>Eukaryota</taxon>
        <taxon>Metazoa</taxon>
        <taxon>Chordata</taxon>
        <taxon>Craniata</taxon>
        <taxon>Vertebrata</taxon>
        <taxon>Euteleostomi</taxon>
        <taxon>Mammalia</taxon>
        <taxon>Eutheria</taxon>
        <taxon>Laurasiatheria</taxon>
        <taxon>Chiroptera</taxon>
        <taxon>Yinpterochiroptera</taxon>
        <taxon>Pteropodoidea</taxon>
        <taxon>Pteropodidae</taxon>
        <taxon>Rousettinae</taxon>
        <taxon>Rousettus</taxon>
    </lineage>
</organism>
<feature type="compositionally biased region" description="Polar residues" evidence="1">
    <location>
        <begin position="1"/>
        <end position="18"/>
    </location>
</feature>
<accession>A0A7J8GB41</accession>
<reference evidence="3 4" key="1">
    <citation type="journal article" date="2020" name="Nature">
        <title>Six reference-quality genomes reveal evolution of bat adaptations.</title>
        <authorList>
            <person name="Jebb D."/>
            <person name="Huang Z."/>
            <person name="Pippel M."/>
            <person name="Hughes G.M."/>
            <person name="Lavrichenko K."/>
            <person name="Devanna P."/>
            <person name="Winkler S."/>
            <person name="Jermiin L.S."/>
            <person name="Skirmuntt E.C."/>
            <person name="Katzourakis A."/>
            <person name="Burkitt-Gray L."/>
            <person name="Ray D.A."/>
            <person name="Sullivan K.A.M."/>
            <person name="Roscito J.G."/>
            <person name="Kirilenko B.M."/>
            <person name="Davalos L.M."/>
            <person name="Corthals A.P."/>
            <person name="Power M.L."/>
            <person name="Jones G."/>
            <person name="Ransome R.D."/>
            <person name="Dechmann D.K.N."/>
            <person name="Locatelli A.G."/>
            <person name="Puechmaille S.J."/>
            <person name="Fedrigo O."/>
            <person name="Jarvis E.D."/>
            <person name="Hiller M."/>
            <person name="Vernes S.C."/>
            <person name="Myers E.W."/>
            <person name="Teeling E.C."/>
        </authorList>
    </citation>
    <scope>NUCLEOTIDE SEQUENCE [LARGE SCALE GENOMIC DNA]</scope>
    <source>
        <strain evidence="3">MRouAeg1</strain>
        <tissue evidence="3">Muscle</tissue>
    </source>
</reference>
<evidence type="ECO:0000313" key="4">
    <source>
        <dbReference type="Proteomes" id="UP000593571"/>
    </source>
</evidence>
<evidence type="ECO:0000313" key="3">
    <source>
        <dbReference type="EMBL" id="KAF6456875.1"/>
    </source>
</evidence>
<sequence>MQIQSQSPTKDNQESTVLPKSPWGPGSLCLCLRVSVHGWGRSWWGGRHRQEGGERLHAVIMWRGFALSLFLPPPLFLCPLSPCSSLCPLFLVPFFCICPGGSWSVLLIDSIFLWHLSSDWLKDLEGKKKKTLIK</sequence>
<keyword evidence="4" id="KW-1185">Reference proteome</keyword>
<name>A0A7J8GB41_ROUAE</name>